<evidence type="ECO:0000313" key="2">
    <source>
        <dbReference type="EMBL" id="ORX92079.1"/>
    </source>
</evidence>
<dbReference type="OrthoDB" id="3219649at2759"/>
<evidence type="ECO:0000313" key="3">
    <source>
        <dbReference type="Proteomes" id="UP000193498"/>
    </source>
</evidence>
<dbReference type="InParanoid" id="A0A1Y1Y282"/>
<reference evidence="2 3" key="1">
    <citation type="submission" date="2016-07" db="EMBL/GenBank/DDBJ databases">
        <title>Pervasive Adenine N6-methylation of Active Genes in Fungi.</title>
        <authorList>
            <consortium name="DOE Joint Genome Institute"/>
            <person name="Mondo S.J."/>
            <person name="Dannebaum R.O."/>
            <person name="Kuo R.C."/>
            <person name="Labutti K."/>
            <person name="Haridas S."/>
            <person name="Kuo A."/>
            <person name="Salamov A."/>
            <person name="Ahrendt S.R."/>
            <person name="Lipzen A."/>
            <person name="Sullivan W."/>
            <person name="Andreopoulos W.B."/>
            <person name="Clum A."/>
            <person name="Lindquist E."/>
            <person name="Daum C."/>
            <person name="Ramamoorthy G.K."/>
            <person name="Gryganskyi A."/>
            <person name="Culley D."/>
            <person name="Magnuson J.K."/>
            <person name="James T.Y."/>
            <person name="O'Malley M.A."/>
            <person name="Stajich J.E."/>
            <person name="Spatafora J.W."/>
            <person name="Visel A."/>
            <person name="Grigoriev I.V."/>
        </authorList>
    </citation>
    <scope>NUCLEOTIDE SEQUENCE [LARGE SCALE GENOMIC DNA]</scope>
    <source>
        <strain evidence="2 3">CBS 931.73</strain>
    </source>
</reference>
<organism evidence="2 3">
    <name type="scientific">Basidiobolus meristosporus CBS 931.73</name>
    <dbReference type="NCBI Taxonomy" id="1314790"/>
    <lineage>
        <taxon>Eukaryota</taxon>
        <taxon>Fungi</taxon>
        <taxon>Fungi incertae sedis</taxon>
        <taxon>Zoopagomycota</taxon>
        <taxon>Entomophthoromycotina</taxon>
        <taxon>Basidiobolomycetes</taxon>
        <taxon>Basidiobolales</taxon>
        <taxon>Basidiobolaceae</taxon>
        <taxon>Basidiobolus</taxon>
    </lineage>
</organism>
<proteinExistence type="predicted"/>
<protein>
    <recommendedName>
        <fullName evidence="4">SH3b domain-containing protein</fullName>
    </recommendedName>
</protein>
<dbReference type="Proteomes" id="UP000193498">
    <property type="component" value="Unassembled WGS sequence"/>
</dbReference>
<keyword evidence="3" id="KW-1185">Reference proteome</keyword>
<name>A0A1Y1Y282_9FUNG</name>
<dbReference type="STRING" id="1314790.A0A1Y1Y282"/>
<accession>A0A1Y1Y282</accession>
<gene>
    <name evidence="2" type="ORF">K493DRAFT_303589</name>
</gene>
<evidence type="ECO:0000256" key="1">
    <source>
        <dbReference type="SAM" id="SignalP"/>
    </source>
</evidence>
<feature type="chain" id="PRO_5012847346" description="SH3b domain-containing protein" evidence="1">
    <location>
        <begin position="19"/>
        <end position="301"/>
    </location>
</feature>
<evidence type="ECO:0008006" key="4">
    <source>
        <dbReference type="Google" id="ProtNLM"/>
    </source>
</evidence>
<dbReference type="AlphaFoldDB" id="A0A1Y1Y282"/>
<feature type="signal peptide" evidence="1">
    <location>
        <begin position="1"/>
        <end position="18"/>
    </location>
</feature>
<comment type="caution">
    <text evidence="2">The sequence shown here is derived from an EMBL/GenBank/DDBJ whole genome shotgun (WGS) entry which is preliminary data.</text>
</comment>
<keyword evidence="1" id="KW-0732">Signal</keyword>
<dbReference type="EMBL" id="MCFE01000292">
    <property type="protein sequence ID" value="ORX92079.1"/>
    <property type="molecule type" value="Genomic_DNA"/>
</dbReference>
<sequence>MVKLLVIALTWYIGIAQALNYDEVYMLQDSDLYLSPDLSSKSHLRISRGAAVKVVCQVPDAKPSAGKKPNVWSKVQYGELRGFIPYVRMEHIESWLPGAPQCKCREPPSVLCVDDRKITHMEALESLKTHNISISCSEDTGCPSLENIRYETLNGFINFIAASPCKGVQLIGGTELQDPIQNFSHHYSHQNGFRVDFTSSPCIDAFIHNQFLDIGYRAYGSPDQLYVACSGNTVAWKQDYWEMSAYVNGGSKIVAENSNCTASSSGEYQAPIQQVTGTANIEEHRPIYLFLSIIMFLGWNI</sequence>